<dbReference type="PIRSF" id="PIRSF037894">
    <property type="entry name" value="Subtilisin_rel_CspABC"/>
    <property type="match status" value="1"/>
</dbReference>
<dbReference type="PROSITE" id="PS00137">
    <property type="entry name" value="SUBTILASE_HIS"/>
    <property type="match status" value="1"/>
</dbReference>
<feature type="domain" description="Peptidase S8/S53" evidence="4">
    <location>
        <begin position="98"/>
        <end position="292"/>
    </location>
</feature>
<evidence type="ECO:0000259" key="4">
    <source>
        <dbReference type="Pfam" id="PF00082"/>
    </source>
</evidence>
<dbReference type="InterPro" id="IPR034045">
    <property type="entry name" value="Pep_S8_CspA-like"/>
</dbReference>
<evidence type="ECO:0000313" key="6">
    <source>
        <dbReference type="Proteomes" id="UP000631576"/>
    </source>
</evidence>
<dbReference type="Pfam" id="PF00082">
    <property type="entry name" value="Peptidase_S8"/>
    <property type="match status" value="2"/>
</dbReference>
<dbReference type="Gene3D" id="2.60.120.1290">
    <property type="match status" value="1"/>
</dbReference>
<evidence type="ECO:0000256" key="3">
    <source>
        <dbReference type="ARBA" id="ARBA00022825"/>
    </source>
</evidence>
<reference evidence="5 6" key="1">
    <citation type="submission" date="2020-08" db="EMBL/GenBank/DDBJ databases">
        <title>Genome public.</title>
        <authorList>
            <person name="Liu C."/>
            <person name="Sun Q."/>
        </authorList>
    </citation>
    <scope>NUCLEOTIDE SEQUENCE [LARGE SCALE GENOMIC DNA]</scope>
    <source>
        <strain evidence="5 6">NSJ-13</strain>
    </source>
</reference>
<dbReference type="InterPro" id="IPR022398">
    <property type="entry name" value="Peptidase_S8_His-AS"/>
</dbReference>
<name>A0ABR7G5P7_9FIRM</name>
<dbReference type="SUPFAM" id="SSF52743">
    <property type="entry name" value="Subtilisin-like"/>
    <property type="match status" value="1"/>
</dbReference>
<keyword evidence="2" id="KW-0378">Hydrolase</keyword>
<dbReference type="EMBL" id="JACOPE010000001">
    <property type="protein sequence ID" value="MBC5682770.1"/>
    <property type="molecule type" value="Genomic_DNA"/>
</dbReference>
<dbReference type="InterPro" id="IPR017310">
    <property type="entry name" value="Pept_S8A_subtilisin_clostridia"/>
</dbReference>
<dbReference type="PRINTS" id="PR00723">
    <property type="entry name" value="SUBTILISIN"/>
</dbReference>
<dbReference type="CDD" id="cd07478">
    <property type="entry name" value="Peptidases_S8_CspA-like"/>
    <property type="match status" value="1"/>
</dbReference>
<comment type="caution">
    <text evidence="5">The sequence shown here is derived from an EMBL/GenBank/DDBJ whole genome shotgun (WGS) entry which is preliminary data.</text>
</comment>
<dbReference type="Gene3D" id="3.40.50.200">
    <property type="entry name" value="Peptidase S8/S53 domain"/>
    <property type="match status" value="1"/>
</dbReference>
<protein>
    <submittedName>
        <fullName evidence="5">S8 family peptidase</fullName>
    </submittedName>
</protein>
<dbReference type="RefSeq" id="WP_186864635.1">
    <property type="nucleotide sequence ID" value="NZ_JACOPE010000001.1"/>
</dbReference>
<feature type="domain" description="Peptidase S8/S53" evidence="4">
    <location>
        <begin position="430"/>
        <end position="513"/>
    </location>
</feature>
<sequence length="567" mass="62640">MSNSLCKERILSEDYRDFILDGIQTSFLSDIALQNSCIQNADFDYRCIYISAIQAEPITLKQFPYASIPKCYAPISMETLNQTGILSIQNYPTLQLKGKGVLIGFLDSGIDYLSPLFRNLDGSTRILSIWDQTIQTGTPPDNFYYGSEYTQPQINDALASEQPLKIVPSQDVEGHGTFVASLACGGGAPQENFLGAAPESTLAVVKLKPAKQYLRDYYFIADSTTAYQETDILLAIKYLSDLAAKYKLPLILCIALGTNSGGHLGLLPLSNLLDLYASKANIIPVTGVGNEANGRHHFQYTLKNIADSATVEIRVGEGVPGFTLELWNSIPNVLAFSIVSPSGETRGRNTIRTTERDEFQFLLEGTTAIVDYKLLVERTNQELIFFRFQKPSPGIWKIIVSPLRIIDGLFHMWLPLSSFIQGEVFFLNSNPYYTITNPGNASRPICVSYYDGNTNAIALDSGRGYDRYDGIHPDFTAPGISILGSLPNNRFAVRSGSSLSVAITAGACALLLEWILFQLGTESVDSTQIKSLFIIGATRPSNMTFPNPEWGYGQLNLFHTFEELRNY</sequence>
<proteinExistence type="predicted"/>
<keyword evidence="1" id="KW-0645">Protease</keyword>
<dbReference type="InterPro" id="IPR015500">
    <property type="entry name" value="Peptidase_S8_subtilisin-rel"/>
</dbReference>
<organism evidence="5 6">
    <name type="scientific">Ruminococcus hominis</name>
    <dbReference type="NCBI Taxonomy" id="2763065"/>
    <lineage>
        <taxon>Bacteria</taxon>
        <taxon>Bacillati</taxon>
        <taxon>Bacillota</taxon>
        <taxon>Clostridia</taxon>
        <taxon>Eubacteriales</taxon>
        <taxon>Oscillospiraceae</taxon>
        <taxon>Ruminococcus</taxon>
    </lineage>
</organism>
<gene>
    <name evidence="5" type="ORF">H8S40_04160</name>
</gene>
<keyword evidence="6" id="KW-1185">Reference proteome</keyword>
<dbReference type="InterPro" id="IPR000209">
    <property type="entry name" value="Peptidase_S8/S53_dom"/>
</dbReference>
<keyword evidence="3" id="KW-0720">Serine protease</keyword>
<dbReference type="Proteomes" id="UP000631576">
    <property type="component" value="Unassembled WGS sequence"/>
</dbReference>
<evidence type="ECO:0000256" key="1">
    <source>
        <dbReference type="ARBA" id="ARBA00022670"/>
    </source>
</evidence>
<dbReference type="InterPro" id="IPR036852">
    <property type="entry name" value="Peptidase_S8/S53_dom_sf"/>
</dbReference>
<evidence type="ECO:0000256" key="2">
    <source>
        <dbReference type="ARBA" id="ARBA00022801"/>
    </source>
</evidence>
<evidence type="ECO:0000313" key="5">
    <source>
        <dbReference type="EMBL" id="MBC5682770.1"/>
    </source>
</evidence>
<dbReference type="PANTHER" id="PTHR43399">
    <property type="entry name" value="SUBTILISIN-RELATED"/>
    <property type="match status" value="1"/>
</dbReference>
<dbReference type="PANTHER" id="PTHR43399:SF5">
    <property type="entry name" value="PEPTIDASE S8 FAMILY WITH PROTEASE-ASSOCIATED DOMAIN"/>
    <property type="match status" value="1"/>
</dbReference>
<accession>A0ABR7G5P7</accession>
<dbReference type="InterPro" id="IPR051048">
    <property type="entry name" value="Peptidase_S8/S53_subtilisin"/>
</dbReference>